<dbReference type="AlphaFoldDB" id="A0A1G2URJ0"/>
<evidence type="ECO:0000313" key="8">
    <source>
        <dbReference type="Proteomes" id="UP000176558"/>
    </source>
</evidence>
<dbReference type="PANTHER" id="PTHR22884">
    <property type="entry name" value="SET DOMAIN PROTEINS"/>
    <property type="match status" value="1"/>
</dbReference>
<keyword evidence="3" id="KW-0489">Methyltransferase</keyword>
<evidence type="ECO:0000313" key="7">
    <source>
        <dbReference type="EMBL" id="OHB11979.1"/>
    </source>
</evidence>
<keyword evidence="2" id="KW-0158">Chromosome</keyword>
<dbReference type="EMBL" id="MHWT01000024">
    <property type="protein sequence ID" value="OHB11979.1"/>
    <property type="molecule type" value="Genomic_DNA"/>
</dbReference>
<name>A0A1G2URJ0_9BACT</name>
<dbReference type="GO" id="GO:0032259">
    <property type="term" value="P:methylation"/>
    <property type="evidence" value="ECO:0007669"/>
    <property type="project" value="UniProtKB-KW"/>
</dbReference>
<organism evidence="7 8">
    <name type="scientific">Candidatus Zambryskibacteria bacterium RIFCSPLOWO2_12_FULL_39_23</name>
    <dbReference type="NCBI Taxonomy" id="1802776"/>
    <lineage>
        <taxon>Bacteria</taxon>
        <taxon>Candidatus Zambryskiibacteriota</taxon>
    </lineage>
</organism>
<keyword evidence="5" id="KW-0949">S-adenosyl-L-methionine</keyword>
<dbReference type="Gene3D" id="2.170.270.10">
    <property type="entry name" value="SET domain"/>
    <property type="match status" value="1"/>
</dbReference>
<accession>A0A1G2URJ0</accession>
<dbReference type="InterPro" id="IPR001214">
    <property type="entry name" value="SET_dom"/>
</dbReference>
<evidence type="ECO:0000259" key="6">
    <source>
        <dbReference type="PROSITE" id="PS50280"/>
    </source>
</evidence>
<dbReference type="Pfam" id="PF00856">
    <property type="entry name" value="SET"/>
    <property type="match status" value="1"/>
</dbReference>
<dbReference type="SUPFAM" id="SSF82199">
    <property type="entry name" value="SET domain"/>
    <property type="match status" value="1"/>
</dbReference>
<reference evidence="7 8" key="1">
    <citation type="journal article" date="2016" name="Nat. Commun.">
        <title>Thousands of microbial genomes shed light on interconnected biogeochemical processes in an aquifer system.</title>
        <authorList>
            <person name="Anantharaman K."/>
            <person name="Brown C.T."/>
            <person name="Hug L.A."/>
            <person name="Sharon I."/>
            <person name="Castelle C.J."/>
            <person name="Probst A.J."/>
            <person name="Thomas B.C."/>
            <person name="Singh A."/>
            <person name="Wilkins M.J."/>
            <person name="Karaoz U."/>
            <person name="Brodie E.L."/>
            <person name="Williams K.H."/>
            <person name="Hubbard S.S."/>
            <person name="Banfield J.F."/>
        </authorList>
    </citation>
    <scope>NUCLEOTIDE SEQUENCE [LARGE SCALE GENOMIC DNA]</scope>
</reference>
<dbReference type="InterPro" id="IPR046341">
    <property type="entry name" value="SET_dom_sf"/>
</dbReference>
<sequence length="168" mass="18969">MASYISPKVKNRFSQTSGRGLSAVEEISKGEIVADYTNGTGEYIDTEKSDELFEKGNDHMIQIDDDLFFAAVKNSDSEDADYINHSCDSNCGIKDKLKIVARKDIDVGEEITIDYAMMESSDYSFKCNCGFLKCRGVVTGNDWKIPELQNRYSGYFSGYLQEKIDKFH</sequence>
<proteinExistence type="predicted"/>
<protein>
    <recommendedName>
        <fullName evidence="6">SET domain-containing protein</fullName>
    </recommendedName>
</protein>
<evidence type="ECO:0000256" key="2">
    <source>
        <dbReference type="ARBA" id="ARBA00022454"/>
    </source>
</evidence>
<evidence type="ECO:0000256" key="5">
    <source>
        <dbReference type="ARBA" id="ARBA00022691"/>
    </source>
</evidence>
<dbReference type="SMART" id="SM00317">
    <property type="entry name" value="SET"/>
    <property type="match status" value="1"/>
</dbReference>
<evidence type="ECO:0000256" key="3">
    <source>
        <dbReference type="ARBA" id="ARBA00022603"/>
    </source>
</evidence>
<evidence type="ECO:0000256" key="4">
    <source>
        <dbReference type="ARBA" id="ARBA00022679"/>
    </source>
</evidence>
<dbReference type="Proteomes" id="UP000176558">
    <property type="component" value="Unassembled WGS sequence"/>
</dbReference>
<evidence type="ECO:0000256" key="1">
    <source>
        <dbReference type="ARBA" id="ARBA00004286"/>
    </source>
</evidence>
<feature type="domain" description="SET" evidence="6">
    <location>
        <begin position="7"/>
        <end position="116"/>
    </location>
</feature>
<gene>
    <name evidence="7" type="ORF">A3G99_02755</name>
</gene>
<comment type="subcellular location">
    <subcellularLocation>
        <location evidence="1">Chromosome</location>
    </subcellularLocation>
</comment>
<dbReference type="GO" id="GO:0008168">
    <property type="term" value="F:methyltransferase activity"/>
    <property type="evidence" value="ECO:0007669"/>
    <property type="project" value="UniProtKB-KW"/>
</dbReference>
<comment type="caution">
    <text evidence="7">The sequence shown here is derived from an EMBL/GenBank/DDBJ whole genome shotgun (WGS) entry which is preliminary data.</text>
</comment>
<dbReference type="InterPro" id="IPR050777">
    <property type="entry name" value="SET2_Histone-Lys_MeTrsfase"/>
</dbReference>
<keyword evidence="4" id="KW-0808">Transferase</keyword>
<dbReference type="GO" id="GO:0005694">
    <property type="term" value="C:chromosome"/>
    <property type="evidence" value="ECO:0007669"/>
    <property type="project" value="UniProtKB-SubCell"/>
</dbReference>
<dbReference type="PROSITE" id="PS50280">
    <property type="entry name" value="SET"/>
    <property type="match status" value="1"/>
</dbReference>